<name>A0ACC7VFL7_9BACI</name>
<evidence type="ECO:0000313" key="1">
    <source>
        <dbReference type="EMBL" id="MYL53753.1"/>
    </source>
</evidence>
<evidence type="ECO:0000313" key="2">
    <source>
        <dbReference type="Proteomes" id="UP000466692"/>
    </source>
</evidence>
<dbReference type="EMBL" id="WMEU01000003">
    <property type="protein sequence ID" value="MYL53753.1"/>
    <property type="molecule type" value="Genomic_DNA"/>
</dbReference>
<comment type="caution">
    <text evidence="1">The sequence shown here is derived from an EMBL/GenBank/DDBJ whole genome shotgun (WGS) entry which is preliminary data.</text>
</comment>
<protein>
    <submittedName>
        <fullName evidence="1">Uncharacterized protein</fullName>
    </submittedName>
</protein>
<accession>A0ACC7VFL7</accession>
<proteinExistence type="predicted"/>
<gene>
    <name evidence="1" type="ORF">GLW08_10435</name>
</gene>
<reference evidence="1" key="1">
    <citation type="submission" date="2019-11" db="EMBL/GenBank/DDBJ databases">
        <title>Genome sequences of 17 halophilic strains isolated from different environments.</title>
        <authorList>
            <person name="Furrow R.E."/>
        </authorList>
    </citation>
    <scope>NUCLEOTIDE SEQUENCE</scope>
    <source>
        <strain evidence="1">22510_22_Filter</strain>
    </source>
</reference>
<sequence length="142" mass="17107">MVRLDELHFVQRWGVAPIKSMEFHNVCFALDDRVRVYPNLNEVVATEREIIFPLYQIEYQGELVAIRGEEYFIHKDGKEAVISQFREYMEEFFFTEEELRLYLTDLGFDLYEDNGELNYFVLYEMAINEGFEYNAVLQCWLK</sequence>
<dbReference type="Proteomes" id="UP000466692">
    <property type="component" value="Unassembled WGS sequence"/>
</dbReference>
<organism evidence="1 2">
    <name type="scientific">Pontibacillus yanchengensis</name>
    <dbReference type="NCBI Taxonomy" id="462910"/>
    <lineage>
        <taxon>Bacteria</taxon>
        <taxon>Bacillati</taxon>
        <taxon>Bacillota</taxon>
        <taxon>Bacilli</taxon>
        <taxon>Bacillales</taxon>
        <taxon>Bacillaceae</taxon>
        <taxon>Pontibacillus</taxon>
    </lineage>
</organism>
<keyword evidence="2" id="KW-1185">Reference proteome</keyword>